<proteinExistence type="predicted"/>
<dbReference type="AlphaFoldDB" id="A0AA38VYP5"/>
<name>A0AA38VYP5_9ASTR</name>
<organism evidence="1 2">
    <name type="scientific">Centaurea solstitialis</name>
    <name type="common">yellow star-thistle</name>
    <dbReference type="NCBI Taxonomy" id="347529"/>
    <lineage>
        <taxon>Eukaryota</taxon>
        <taxon>Viridiplantae</taxon>
        <taxon>Streptophyta</taxon>
        <taxon>Embryophyta</taxon>
        <taxon>Tracheophyta</taxon>
        <taxon>Spermatophyta</taxon>
        <taxon>Magnoliopsida</taxon>
        <taxon>eudicotyledons</taxon>
        <taxon>Gunneridae</taxon>
        <taxon>Pentapetalae</taxon>
        <taxon>asterids</taxon>
        <taxon>campanulids</taxon>
        <taxon>Asterales</taxon>
        <taxon>Asteraceae</taxon>
        <taxon>Carduoideae</taxon>
        <taxon>Cardueae</taxon>
        <taxon>Centaureinae</taxon>
        <taxon>Centaurea</taxon>
    </lineage>
</organism>
<protein>
    <submittedName>
        <fullName evidence="1">Uncharacterized protein</fullName>
    </submittedName>
</protein>
<reference evidence="1" key="1">
    <citation type="submission" date="2023-03" db="EMBL/GenBank/DDBJ databases">
        <title>Chromosome-scale reference genome and RAD-based genetic map of yellow starthistle (Centaurea solstitialis) reveal putative structural variation and QTLs associated with invader traits.</title>
        <authorList>
            <person name="Reatini B."/>
            <person name="Cang F.A."/>
            <person name="Jiang Q."/>
            <person name="Mckibben M.T.W."/>
            <person name="Barker M.S."/>
            <person name="Rieseberg L.H."/>
            <person name="Dlugosch K.M."/>
        </authorList>
    </citation>
    <scope>NUCLEOTIDE SEQUENCE</scope>
    <source>
        <strain evidence="1">CAN-66</strain>
        <tissue evidence="1">Leaf</tissue>
    </source>
</reference>
<gene>
    <name evidence="1" type="ORF">OSB04_026373</name>
</gene>
<keyword evidence="2" id="KW-1185">Reference proteome</keyword>
<dbReference type="Proteomes" id="UP001172457">
    <property type="component" value="Chromosome 7"/>
</dbReference>
<comment type="caution">
    <text evidence="1">The sequence shown here is derived from an EMBL/GenBank/DDBJ whole genome shotgun (WGS) entry which is preliminary data.</text>
</comment>
<evidence type="ECO:0000313" key="1">
    <source>
        <dbReference type="EMBL" id="KAJ9539867.1"/>
    </source>
</evidence>
<accession>A0AA38VYP5</accession>
<dbReference type="EMBL" id="JARYMX010000007">
    <property type="protein sequence ID" value="KAJ9539867.1"/>
    <property type="molecule type" value="Genomic_DNA"/>
</dbReference>
<sequence>MSISENRTFRYGQGRFLAILLLKGTEPSIGKSRYRNGLASGDPLPNLSARFGHQFFNCHHIVLEVRKAIKKSN</sequence>
<evidence type="ECO:0000313" key="2">
    <source>
        <dbReference type="Proteomes" id="UP001172457"/>
    </source>
</evidence>